<dbReference type="AlphaFoldDB" id="A0A1T5AWR6"/>
<dbReference type="Proteomes" id="UP000190230">
    <property type="component" value="Unassembled WGS sequence"/>
</dbReference>
<reference evidence="3" key="1">
    <citation type="submission" date="2017-02" db="EMBL/GenBank/DDBJ databases">
        <authorList>
            <person name="Varghese N."/>
            <person name="Submissions S."/>
        </authorList>
    </citation>
    <scope>NUCLEOTIDE SEQUENCE [LARGE SCALE GENOMIC DNA]</scope>
    <source>
        <strain evidence="3">DSM 23405</strain>
    </source>
</reference>
<dbReference type="InterPro" id="IPR021979">
    <property type="entry name" value="DUF3584"/>
</dbReference>
<dbReference type="STRING" id="241145.SAMN05660776_0926"/>
<keyword evidence="1" id="KW-0175">Coiled coil</keyword>
<feature type="coiled-coil region" evidence="1">
    <location>
        <begin position="846"/>
        <end position="873"/>
    </location>
</feature>
<evidence type="ECO:0000313" key="3">
    <source>
        <dbReference type="Proteomes" id="UP000190230"/>
    </source>
</evidence>
<protein>
    <recommendedName>
        <fullName evidence="4">DNA repair exonuclease SbcCD ATPase subunit</fullName>
    </recommendedName>
</protein>
<keyword evidence="3" id="KW-1185">Reference proteome</keyword>
<dbReference type="RefSeq" id="WP_079719523.1">
    <property type="nucleotide sequence ID" value="NZ_FUYY01000001.1"/>
</dbReference>
<gene>
    <name evidence="2" type="ORF">SAMN05660776_0926</name>
</gene>
<feature type="coiled-coil region" evidence="1">
    <location>
        <begin position="597"/>
        <end position="764"/>
    </location>
</feature>
<proteinExistence type="predicted"/>
<organism evidence="2 3">
    <name type="scientific">Salegentibacter holothuriorum</name>
    <dbReference type="NCBI Taxonomy" id="241145"/>
    <lineage>
        <taxon>Bacteria</taxon>
        <taxon>Pseudomonadati</taxon>
        <taxon>Bacteroidota</taxon>
        <taxon>Flavobacteriia</taxon>
        <taxon>Flavobacteriales</taxon>
        <taxon>Flavobacteriaceae</taxon>
        <taxon>Salegentibacter</taxon>
    </lineage>
</organism>
<evidence type="ECO:0008006" key="4">
    <source>
        <dbReference type="Google" id="ProtNLM"/>
    </source>
</evidence>
<dbReference type="OrthoDB" id="9810371at2"/>
<feature type="coiled-coil region" evidence="1">
    <location>
        <begin position="357"/>
        <end position="431"/>
    </location>
</feature>
<accession>A0A1T5AWR6</accession>
<sequence>MRSLNKIIFINSAAAQYAEINLDGNVHLIGTQGVGKSTLLRAILFFYNADKTKLGIPREKKNFDQYYFPYQNSYIIYEVKREDITYSVIAFKSQGRVAFRFFDARYDKNYFIDETGKAFPTFEQTTAFGREVYYTKIISNYEDYRNILYGNNKGLATELRKYALLESRQYQNIPRTIQNVFLNSKLDAAFIKETIIKSLSEEEIKIDLSTYAHNHLRNFETELNDIKIWSQKNKAGKIIVRSQAEAVATANRSYLFVKQEKKIFSRQLGWFLNSIKSTKPEIEEKLEKSTTAETKAEDRLKALKANFEKTQKQLQTEIGIIFSQLKDLKEKKKVYDAKNIEAILFRAERKSGLIFSRQSLQEERKLLTGKFEAIEQQYRARLDQLETQLEKFKNKITGERLEHQESFGTYKENLQEKYETLIAQIKKQHREAIAIAEKEFQDKDLSLQELKIKEVEIKHTSLFQSETKALEEEKKELEQLITTAERTIENSGKEKDHLKKEWELENAKAENGSKAIIDDLERSLQEISKNIESVQRKIDDSKGSFYEWLNNNIPNWDGSIGKVVDEENVLFNKDLNPQLNEENSGSFYGVQLDLNAIDKQVKTLEDYEEEIQNLSEEKEKLQLGKKEALENLEKEKQNLKRRFRPKINSLKEQISSNSYQKEQFSQKLTKKENSLHDLEQKAAAEKTKALEKLQEDRKKLAAEKQSAKDALDKLLARVKRDVSAKNKEKEYLLLQEETNLQSLLQQLKEQVTNKKKEIAVRTKEIKDREKSELGKQGADTGRIEGIDKNLEEIVGELDLIESNNTLVIEYQKDKRELFDKEPDLRNRRSLLNKELEGTEAEYRGKEHNLLEDLKNKSEQVKELKDQLGQIFQDLEKYEDFKKLEWFPEVEKLLNQFNEKDKTELSGSKLIENITEKHYSGIGKLSSLQEAITRFTGNFTEDNIFHFPTRFNSINDYLNFAEELREFLEEDKIAEYETRVNERFSNIIRQIGKQTGDMLSKEGEINRVIQKINSDFKDRNFVGAIKSMAMRTVESSNKIMKILLEIKAFNDENGMQLGKTNLFSSDDQTGNNARAVKLLKQLLTEINFFKADELKLSDSFGLEFRIVENDNDSQWVEKLSNVGSEGTDVLVKAMINIMLLNVFKDNASKKFKDFKLHCMMDEIGRLHPNNVKGILKFANDRNILLINGSPTSYNATEYRYTYILSKNNKNFTTVKRLVQKIPAAKSL</sequence>
<feature type="coiled-coil region" evidence="1">
    <location>
        <begin position="286"/>
        <end position="317"/>
    </location>
</feature>
<dbReference type="EMBL" id="FUYY01000001">
    <property type="protein sequence ID" value="SKB39416.1"/>
    <property type="molecule type" value="Genomic_DNA"/>
</dbReference>
<evidence type="ECO:0000256" key="1">
    <source>
        <dbReference type="SAM" id="Coils"/>
    </source>
</evidence>
<name>A0A1T5AWR6_9FLAO</name>
<dbReference type="InterPro" id="IPR027417">
    <property type="entry name" value="P-loop_NTPase"/>
</dbReference>
<dbReference type="Pfam" id="PF12128">
    <property type="entry name" value="DUF3584"/>
    <property type="match status" value="1"/>
</dbReference>
<dbReference type="SUPFAM" id="SSF52540">
    <property type="entry name" value="P-loop containing nucleoside triphosphate hydrolases"/>
    <property type="match status" value="1"/>
</dbReference>
<feature type="coiled-coil region" evidence="1">
    <location>
        <begin position="460"/>
        <end position="544"/>
    </location>
</feature>
<evidence type="ECO:0000313" key="2">
    <source>
        <dbReference type="EMBL" id="SKB39416.1"/>
    </source>
</evidence>